<organism evidence="1 2">
    <name type="scientific">Micavibrio aeruginosavorus</name>
    <dbReference type="NCBI Taxonomy" id="349221"/>
    <lineage>
        <taxon>Bacteria</taxon>
        <taxon>Pseudomonadati</taxon>
        <taxon>Bdellovibrionota</taxon>
        <taxon>Bdellovibrionia</taxon>
        <taxon>Bdellovibrionales</taxon>
        <taxon>Pseudobdellovibrionaceae</taxon>
        <taxon>Micavibrio</taxon>
    </lineage>
</organism>
<accession>A0A7T5R0Q6</accession>
<dbReference type="AlphaFoldDB" id="A0A7T5R0Q6"/>
<dbReference type="Proteomes" id="UP000595362">
    <property type="component" value="Chromosome"/>
</dbReference>
<evidence type="ECO:0000313" key="1">
    <source>
        <dbReference type="EMBL" id="QQG35408.1"/>
    </source>
</evidence>
<protein>
    <submittedName>
        <fullName evidence="1">Uncharacterized protein</fullName>
    </submittedName>
</protein>
<gene>
    <name evidence="1" type="ORF">HYS17_07615</name>
</gene>
<evidence type="ECO:0000313" key="2">
    <source>
        <dbReference type="Proteomes" id="UP000595362"/>
    </source>
</evidence>
<reference evidence="1 2" key="1">
    <citation type="submission" date="2020-07" db="EMBL/GenBank/DDBJ databases">
        <title>Huge and variable diversity of episymbiotic CPR bacteria and DPANN archaea in groundwater ecosystems.</title>
        <authorList>
            <person name="He C.Y."/>
            <person name="Keren R."/>
            <person name="Whittaker M."/>
            <person name="Farag I.F."/>
            <person name="Doudna J."/>
            <person name="Cate J.H.D."/>
            <person name="Banfield J.F."/>
        </authorList>
    </citation>
    <scope>NUCLEOTIDE SEQUENCE [LARGE SCALE GENOMIC DNA]</scope>
    <source>
        <strain evidence="1">NC_groundwater_70_Ag_B-0.1um_54_66</strain>
    </source>
</reference>
<dbReference type="EMBL" id="CP066681">
    <property type="protein sequence ID" value="QQG35408.1"/>
    <property type="molecule type" value="Genomic_DNA"/>
</dbReference>
<sequence length="130" mass="15087">MPNQNENPIEALIRKFNRAGDFEVRYVKGHVVSCDVMIRGHRKIYAVHIENGSQKESFWLAHDESDKQFHQPLVGEWVSGTVNTFDDCQNFADLTLKPIFDFKNQTRSRENDAFDWFTRQAASKRGPEPS</sequence>
<proteinExistence type="predicted"/>
<name>A0A7T5R0Q6_9BACT</name>